<dbReference type="SUPFAM" id="SSF55729">
    <property type="entry name" value="Acyl-CoA N-acyltransferases (Nat)"/>
    <property type="match status" value="1"/>
</dbReference>
<protein>
    <recommendedName>
        <fullName evidence="4">N-acetyltransferase domain-containing protein</fullName>
    </recommendedName>
</protein>
<gene>
    <name evidence="2" type="ORF">PG986_001872</name>
</gene>
<name>A0ABR1QY27_9PEZI</name>
<evidence type="ECO:0000256" key="1">
    <source>
        <dbReference type="SAM" id="MobiDB-lite"/>
    </source>
</evidence>
<dbReference type="EMBL" id="JAQQWE010000001">
    <property type="protein sequence ID" value="KAK7967595.1"/>
    <property type="molecule type" value="Genomic_DNA"/>
</dbReference>
<evidence type="ECO:0008006" key="4">
    <source>
        <dbReference type="Google" id="ProtNLM"/>
    </source>
</evidence>
<dbReference type="Gene3D" id="3.40.630.30">
    <property type="match status" value="1"/>
</dbReference>
<keyword evidence="3" id="KW-1185">Reference proteome</keyword>
<proteinExistence type="predicted"/>
<feature type="region of interest" description="Disordered" evidence="1">
    <location>
        <begin position="1"/>
        <end position="26"/>
    </location>
</feature>
<comment type="caution">
    <text evidence="2">The sequence shown here is derived from an EMBL/GenBank/DDBJ whole genome shotgun (WGS) entry which is preliminary data.</text>
</comment>
<accession>A0ABR1QY27</accession>
<sequence length="318" mass="35360">MSASFAPANVKAALEAAPERPNPVARPPLIATLDQAALAGTKPPPPTSNTYKYSLDAKTLQEEPLRLLREQPPTTQERFICYLLNGTDALSNIGRYCERESFEEKFRLDDALMHKMYGAHEEASIFFLAVDQQDAAPVGVIRIIRNSPGAAGLLTLNDCHEMLGITQQQFQAHHGVRSLDDVWDIGSVVVRKRYRSTDRNLASNLLFRAMHARAGHEGIVHYIGTVDRDIRRMIQLVGFWGGTICDTGPVIHSGSDDSLFSYGHWATINANVKRRVGEVPAEVRPVVELFARRCIDGEDMDHRLMFDISKAPTTGLKK</sequence>
<dbReference type="InterPro" id="IPR016181">
    <property type="entry name" value="Acyl_CoA_acyltransferase"/>
</dbReference>
<organism evidence="2 3">
    <name type="scientific">Apiospora aurea</name>
    <dbReference type="NCBI Taxonomy" id="335848"/>
    <lineage>
        <taxon>Eukaryota</taxon>
        <taxon>Fungi</taxon>
        <taxon>Dikarya</taxon>
        <taxon>Ascomycota</taxon>
        <taxon>Pezizomycotina</taxon>
        <taxon>Sordariomycetes</taxon>
        <taxon>Xylariomycetidae</taxon>
        <taxon>Amphisphaeriales</taxon>
        <taxon>Apiosporaceae</taxon>
        <taxon>Apiospora</taxon>
    </lineage>
</organism>
<dbReference type="RefSeq" id="XP_066706987.1">
    <property type="nucleotide sequence ID" value="XM_066838094.1"/>
</dbReference>
<evidence type="ECO:0000313" key="3">
    <source>
        <dbReference type="Proteomes" id="UP001391051"/>
    </source>
</evidence>
<reference evidence="2 3" key="1">
    <citation type="submission" date="2023-01" db="EMBL/GenBank/DDBJ databases">
        <title>Analysis of 21 Apiospora genomes using comparative genomics revels a genus with tremendous synthesis potential of carbohydrate active enzymes and secondary metabolites.</title>
        <authorList>
            <person name="Sorensen T."/>
        </authorList>
    </citation>
    <scope>NUCLEOTIDE SEQUENCE [LARGE SCALE GENOMIC DNA]</scope>
    <source>
        <strain evidence="2 3">CBS 24483</strain>
    </source>
</reference>
<evidence type="ECO:0000313" key="2">
    <source>
        <dbReference type="EMBL" id="KAK7967595.1"/>
    </source>
</evidence>
<dbReference type="GeneID" id="92071156"/>
<dbReference type="Proteomes" id="UP001391051">
    <property type="component" value="Unassembled WGS sequence"/>
</dbReference>